<keyword evidence="6 7" id="KW-0472">Membrane</keyword>
<dbReference type="PATRIC" id="fig|1121338.3.peg.2564"/>
<comment type="similarity">
    <text evidence="7">Belongs to the binding-protein-dependent transport system permease family.</text>
</comment>
<dbReference type="Pfam" id="PF19300">
    <property type="entry name" value="BPD_transp_1_N"/>
    <property type="match status" value="1"/>
</dbReference>
<dbReference type="GO" id="GO:0055085">
    <property type="term" value="P:transmembrane transport"/>
    <property type="evidence" value="ECO:0007669"/>
    <property type="project" value="InterPro"/>
</dbReference>
<dbReference type="GO" id="GO:0005886">
    <property type="term" value="C:plasma membrane"/>
    <property type="evidence" value="ECO:0007669"/>
    <property type="project" value="UniProtKB-SubCell"/>
</dbReference>
<comment type="subcellular location">
    <subcellularLocation>
        <location evidence="1 7">Cell membrane</location>
        <topology evidence="1 7">Multi-pass membrane protein</topology>
    </subcellularLocation>
</comment>
<dbReference type="EMBL" id="LTBA01000054">
    <property type="protein sequence ID" value="KYH30887.1"/>
    <property type="molecule type" value="Genomic_DNA"/>
</dbReference>
<feature type="transmembrane region" description="Helical" evidence="7">
    <location>
        <begin position="293"/>
        <end position="313"/>
    </location>
</feature>
<dbReference type="Proteomes" id="UP000075531">
    <property type="component" value="Unassembled WGS sequence"/>
</dbReference>
<feature type="transmembrane region" description="Helical" evidence="7">
    <location>
        <begin position="187"/>
        <end position="205"/>
    </location>
</feature>
<dbReference type="AlphaFoldDB" id="A0A151ATZ5"/>
<dbReference type="OrthoDB" id="9773221at2"/>
<keyword evidence="2 7" id="KW-0813">Transport</keyword>
<feature type="domain" description="ABC transmembrane type-1" evidence="8">
    <location>
        <begin position="95"/>
        <end position="306"/>
    </location>
</feature>
<evidence type="ECO:0000313" key="10">
    <source>
        <dbReference type="Proteomes" id="UP000075531"/>
    </source>
</evidence>
<evidence type="ECO:0000256" key="4">
    <source>
        <dbReference type="ARBA" id="ARBA00022692"/>
    </source>
</evidence>
<reference evidence="9 10" key="1">
    <citation type="submission" date="2016-02" db="EMBL/GenBank/DDBJ databases">
        <title>Genome sequence of Clostridium tepidiprofundi DSM 19306.</title>
        <authorList>
            <person name="Poehlein A."/>
            <person name="Daniel R."/>
        </authorList>
    </citation>
    <scope>NUCLEOTIDE SEQUENCE [LARGE SCALE GENOMIC DNA]</scope>
    <source>
        <strain evidence="9 10">DSM 19306</strain>
    </source>
</reference>
<protein>
    <submittedName>
        <fullName evidence="9">Glutathione transport system permease protein GsiC</fullName>
    </submittedName>
</protein>
<dbReference type="Gene3D" id="1.10.3720.10">
    <property type="entry name" value="MetI-like"/>
    <property type="match status" value="1"/>
</dbReference>
<dbReference type="PANTHER" id="PTHR43163:SF6">
    <property type="entry name" value="DIPEPTIDE TRANSPORT SYSTEM PERMEASE PROTEIN DPPB-RELATED"/>
    <property type="match status" value="1"/>
</dbReference>
<comment type="caution">
    <text evidence="9">The sequence shown here is derived from an EMBL/GenBank/DDBJ whole genome shotgun (WGS) entry which is preliminary data.</text>
</comment>
<accession>A0A151ATZ5</accession>
<name>A0A151ATZ5_9CLOT</name>
<organism evidence="9 10">
    <name type="scientific">Clostridium tepidiprofundi DSM 19306</name>
    <dbReference type="NCBI Taxonomy" id="1121338"/>
    <lineage>
        <taxon>Bacteria</taxon>
        <taxon>Bacillati</taxon>
        <taxon>Bacillota</taxon>
        <taxon>Clostridia</taxon>
        <taxon>Eubacteriales</taxon>
        <taxon>Clostridiaceae</taxon>
        <taxon>Clostridium</taxon>
    </lineage>
</organism>
<feature type="transmembrane region" description="Helical" evidence="7">
    <location>
        <begin position="94"/>
        <end position="119"/>
    </location>
</feature>
<feature type="transmembrane region" description="Helical" evidence="7">
    <location>
        <begin position="241"/>
        <end position="262"/>
    </location>
</feature>
<dbReference type="InterPro" id="IPR035906">
    <property type="entry name" value="MetI-like_sf"/>
</dbReference>
<keyword evidence="4 7" id="KW-0812">Transmembrane</keyword>
<dbReference type="Pfam" id="PF00528">
    <property type="entry name" value="BPD_transp_1"/>
    <property type="match status" value="1"/>
</dbReference>
<dbReference type="InterPro" id="IPR045621">
    <property type="entry name" value="BPD_transp_1_N"/>
</dbReference>
<feature type="transmembrane region" description="Helical" evidence="7">
    <location>
        <begin position="9"/>
        <end position="27"/>
    </location>
</feature>
<gene>
    <name evidence="9" type="primary">gsiC_2</name>
    <name evidence="9" type="ORF">CLTEP_24730</name>
</gene>
<evidence type="ECO:0000313" key="9">
    <source>
        <dbReference type="EMBL" id="KYH30887.1"/>
    </source>
</evidence>
<evidence type="ECO:0000256" key="2">
    <source>
        <dbReference type="ARBA" id="ARBA00022448"/>
    </source>
</evidence>
<sequence length="320" mass="35760">MRQYIARRILQIIPVLFGVTLIIFFLFKLTPGDPLSAITDPHVSAQTKAMLRHQMGLDDPIYIQYGRWIGKALKGDLGYSWYYKQPVRDVLHTYIWNSFLLAIISFVLSIILSIPIGVISAVKQYSGFDMFFTVFALFGVSIPSFFFGMALIKIFAVNLGLLPVSGMHTAGMDYHGIRMVLDVMKHALLPVIVLTLGSLASLMRYTRSSMLEVIRQDYIRTARAKGLKEKVVIYKHALRNALIPVITIFGLSLAGLFGGAIITESVFTWPGVGPVDLIGINNRDYNLIMGYNLLMAILVLIGNLIADISYAIVDPRIRLQ</sequence>
<evidence type="ECO:0000256" key="1">
    <source>
        <dbReference type="ARBA" id="ARBA00004651"/>
    </source>
</evidence>
<keyword evidence="3" id="KW-1003">Cell membrane</keyword>
<keyword evidence="5 7" id="KW-1133">Transmembrane helix</keyword>
<evidence type="ECO:0000256" key="5">
    <source>
        <dbReference type="ARBA" id="ARBA00022989"/>
    </source>
</evidence>
<evidence type="ECO:0000259" key="8">
    <source>
        <dbReference type="PROSITE" id="PS50928"/>
    </source>
</evidence>
<evidence type="ECO:0000256" key="3">
    <source>
        <dbReference type="ARBA" id="ARBA00022475"/>
    </source>
</evidence>
<dbReference type="InterPro" id="IPR000515">
    <property type="entry name" value="MetI-like"/>
</dbReference>
<dbReference type="STRING" id="1121338.CLTEP_24730"/>
<evidence type="ECO:0000256" key="6">
    <source>
        <dbReference type="ARBA" id="ARBA00023136"/>
    </source>
</evidence>
<dbReference type="CDD" id="cd06261">
    <property type="entry name" value="TM_PBP2"/>
    <property type="match status" value="1"/>
</dbReference>
<dbReference type="RefSeq" id="WP_066827113.1">
    <property type="nucleotide sequence ID" value="NZ_LTBA01000054.1"/>
</dbReference>
<dbReference type="SUPFAM" id="SSF161098">
    <property type="entry name" value="MetI-like"/>
    <property type="match status" value="1"/>
</dbReference>
<keyword evidence="10" id="KW-1185">Reference proteome</keyword>
<feature type="transmembrane region" description="Helical" evidence="7">
    <location>
        <begin position="131"/>
        <end position="156"/>
    </location>
</feature>
<proteinExistence type="inferred from homology"/>
<dbReference type="PANTHER" id="PTHR43163">
    <property type="entry name" value="DIPEPTIDE TRANSPORT SYSTEM PERMEASE PROTEIN DPPB-RELATED"/>
    <property type="match status" value="1"/>
</dbReference>
<dbReference type="PROSITE" id="PS50928">
    <property type="entry name" value="ABC_TM1"/>
    <property type="match status" value="1"/>
</dbReference>
<evidence type="ECO:0000256" key="7">
    <source>
        <dbReference type="RuleBase" id="RU363032"/>
    </source>
</evidence>